<sequence length="475" mass="53811">MKRSKLLLVLLLGLSVFYSCVPTKELKQENKNLPSQYAQQSTDTINSAIIQWKDFFKDDNLIKLIDTALVNNQELNIMMQQINVAQNEVKARKGEYLPFINYGVGAEVEKVGEYTRNGAVEKNLDVREGEEFPEPLTDYSAGLFATWELDVWKKLRNSKKAAALEYLSTIEGKNFMVTRLIAEIADSYYELLALDNQLAFIEQNLELQGNALKMVRLQKEAARATELAVKRFEAEVLKNQSHKFEVQQEIVEMENKLNFLIGRQPQPIALSSEGFIDTPMDTIYSGIPSQLLLNRPDIRQAEYELEAAKLNIKVARANFYPSIGLKAGVGLQAFNPKYLTETPESLIYSAVGDIVGPLINRNAIKAGYNTANSKQIQAVYEYEKAILSGYIEVVNQLSKMDNLKKSYDLKENQVKALTESIDLSTRLFQSARIEYIEVLLTQREALESKMELVETKKDQLMARVNVYQALGGGWN</sequence>
<dbReference type="PANTHER" id="PTHR30203">
    <property type="entry name" value="OUTER MEMBRANE CATION EFFLUX PROTEIN"/>
    <property type="match status" value="1"/>
</dbReference>
<dbReference type="NCBIfam" id="TIGR01845">
    <property type="entry name" value="outer_NodT"/>
    <property type="match status" value="1"/>
</dbReference>
<dbReference type="PROSITE" id="PS51257">
    <property type="entry name" value="PROKAR_LIPOPROTEIN"/>
    <property type="match status" value="1"/>
</dbReference>
<dbReference type="Pfam" id="PF02321">
    <property type="entry name" value="OEP"/>
    <property type="match status" value="2"/>
</dbReference>
<feature type="coiled-coil region" evidence="1">
    <location>
        <begin position="400"/>
        <end position="463"/>
    </location>
</feature>
<dbReference type="PANTHER" id="PTHR30203:SF30">
    <property type="entry name" value="OUTER MEMBRANE PROTEIN-RELATED"/>
    <property type="match status" value="1"/>
</dbReference>
<evidence type="ECO:0000256" key="1">
    <source>
        <dbReference type="SAM" id="Coils"/>
    </source>
</evidence>
<dbReference type="Gene3D" id="1.20.1600.10">
    <property type="entry name" value="Outer membrane efflux proteins (OEP)"/>
    <property type="match status" value="1"/>
</dbReference>
<name>A0A0F9W1C1_9ZZZZ</name>
<proteinExistence type="predicted"/>
<dbReference type="GO" id="GO:0016020">
    <property type="term" value="C:membrane"/>
    <property type="evidence" value="ECO:0007669"/>
    <property type="project" value="InterPro"/>
</dbReference>
<organism evidence="2">
    <name type="scientific">marine sediment metagenome</name>
    <dbReference type="NCBI Taxonomy" id="412755"/>
    <lineage>
        <taxon>unclassified sequences</taxon>
        <taxon>metagenomes</taxon>
        <taxon>ecological metagenomes</taxon>
    </lineage>
</organism>
<dbReference type="InterPro" id="IPR010131">
    <property type="entry name" value="MdtP/NodT-like"/>
</dbReference>
<reference evidence="2" key="1">
    <citation type="journal article" date="2015" name="Nature">
        <title>Complex archaea that bridge the gap between prokaryotes and eukaryotes.</title>
        <authorList>
            <person name="Spang A."/>
            <person name="Saw J.H."/>
            <person name="Jorgensen S.L."/>
            <person name="Zaremba-Niedzwiedzka K."/>
            <person name="Martijn J."/>
            <person name="Lind A.E."/>
            <person name="van Eijk R."/>
            <person name="Schleper C."/>
            <person name="Guy L."/>
            <person name="Ettema T.J."/>
        </authorList>
    </citation>
    <scope>NUCLEOTIDE SEQUENCE</scope>
</reference>
<dbReference type="SUPFAM" id="SSF56954">
    <property type="entry name" value="Outer membrane efflux proteins (OEP)"/>
    <property type="match status" value="1"/>
</dbReference>
<dbReference type="AlphaFoldDB" id="A0A0F9W1C1"/>
<gene>
    <name evidence="2" type="ORF">LCGC14_0070150</name>
</gene>
<dbReference type="EMBL" id="LAZR01000017">
    <property type="protein sequence ID" value="KKO06003.1"/>
    <property type="molecule type" value="Genomic_DNA"/>
</dbReference>
<protein>
    <submittedName>
        <fullName evidence="2">Uncharacterized protein</fullName>
    </submittedName>
</protein>
<dbReference type="Gene3D" id="2.20.200.10">
    <property type="entry name" value="Outer membrane efflux proteins (OEP)"/>
    <property type="match status" value="1"/>
</dbReference>
<evidence type="ECO:0000313" key="2">
    <source>
        <dbReference type="EMBL" id="KKO06003.1"/>
    </source>
</evidence>
<comment type="caution">
    <text evidence="2">The sequence shown here is derived from an EMBL/GenBank/DDBJ whole genome shotgun (WGS) entry which is preliminary data.</text>
</comment>
<keyword evidence="1" id="KW-0175">Coiled coil</keyword>
<dbReference type="InterPro" id="IPR003423">
    <property type="entry name" value="OMP_efflux"/>
</dbReference>
<accession>A0A0F9W1C1</accession>
<dbReference type="GO" id="GO:0015562">
    <property type="term" value="F:efflux transmembrane transporter activity"/>
    <property type="evidence" value="ECO:0007669"/>
    <property type="project" value="InterPro"/>
</dbReference>